<dbReference type="Pfam" id="PF07679">
    <property type="entry name" value="I-set"/>
    <property type="match status" value="3"/>
</dbReference>
<evidence type="ECO:0000256" key="4">
    <source>
        <dbReference type="ARBA" id="ARBA00023180"/>
    </source>
</evidence>
<dbReference type="InterPro" id="IPR013098">
    <property type="entry name" value="Ig_I-set"/>
</dbReference>
<evidence type="ECO:0000256" key="1">
    <source>
        <dbReference type="ARBA" id="ARBA00004479"/>
    </source>
</evidence>
<dbReference type="GO" id="GO:0005911">
    <property type="term" value="C:cell-cell junction"/>
    <property type="evidence" value="ECO:0007669"/>
    <property type="project" value="TreeGrafter"/>
</dbReference>
<dbReference type="EMBL" id="CAJNOQ010000984">
    <property type="protein sequence ID" value="CAF0857383.1"/>
    <property type="molecule type" value="Genomic_DNA"/>
</dbReference>
<name>A0A813WN53_9BILA</name>
<evidence type="ECO:0000313" key="8">
    <source>
        <dbReference type="EMBL" id="CAF0857383.1"/>
    </source>
</evidence>
<dbReference type="GO" id="GO:0098609">
    <property type="term" value="P:cell-cell adhesion"/>
    <property type="evidence" value="ECO:0007669"/>
    <property type="project" value="TreeGrafter"/>
</dbReference>
<dbReference type="Proteomes" id="UP000663829">
    <property type="component" value="Unassembled WGS sequence"/>
</dbReference>
<feature type="domain" description="Ig-like" evidence="7">
    <location>
        <begin position="402"/>
        <end position="487"/>
    </location>
</feature>
<dbReference type="PANTHER" id="PTHR11640">
    <property type="entry name" value="NEPHRIN"/>
    <property type="match status" value="1"/>
</dbReference>
<dbReference type="InterPro" id="IPR003599">
    <property type="entry name" value="Ig_sub"/>
</dbReference>
<dbReference type="PANTHER" id="PTHR11640:SF164">
    <property type="entry name" value="MAM DOMAIN-CONTAINING GLYCOSYLPHOSPHATIDYLINOSITOL ANCHOR PROTEIN 1"/>
    <property type="match status" value="1"/>
</dbReference>
<dbReference type="InterPro" id="IPR003598">
    <property type="entry name" value="Ig_sub2"/>
</dbReference>
<dbReference type="SMART" id="SM00409">
    <property type="entry name" value="IG"/>
    <property type="match status" value="12"/>
</dbReference>
<dbReference type="SUPFAM" id="SSF48726">
    <property type="entry name" value="Immunoglobulin"/>
    <property type="match status" value="9"/>
</dbReference>
<dbReference type="InterPro" id="IPR013783">
    <property type="entry name" value="Ig-like_fold"/>
</dbReference>
<feature type="domain" description="Ig-like" evidence="7">
    <location>
        <begin position="230"/>
        <end position="312"/>
    </location>
</feature>
<gene>
    <name evidence="8" type="ORF">GPM918_LOCUS6401</name>
    <name evidence="9" type="ORF">SRO942_LOCUS6401</name>
</gene>
<feature type="domain" description="Ig-like" evidence="7">
    <location>
        <begin position="116"/>
        <end position="197"/>
    </location>
</feature>
<dbReference type="InterPro" id="IPR051275">
    <property type="entry name" value="Cell_adhesion_signaling"/>
</dbReference>
<dbReference type="Proteomes" id="UP000681722">
    <property type="component" value="Unassembled WGS sequence"/>
</dbReference>
<evidence type="ECO:0000256" key="3">
    <source>
        <dbReference type="ARBA" id="ARBA00023157"/>
    </source>
</evidence>
<dbReference type="Gene3D" id="2.60.40.10">
    <property type="entry name" value="Immunoglobulins"/>
    <property type="match status" value="9"/>
</dbReference>
<evidence type="ECO:0000256" key="5">
    <source>
        <dbReference type="ARBA" id="ARBA00023319"/>
    </source>
</evidence>
<keyword evidence="2" id="KW-0472">Membrane</keyword>
<accession>A0A813WN53</accession>
<keyword evidence="10" id="KW-1185">Reference proteome</keyword>
<dbReference type="InterPro" id="IPR036179">
    <property type="entry name" value="Ig-like_dom_sf"/>
</dbReference>
<feature type="domain" description="Ig-like" evidence="7">
    <location>
        <begin position="1686"/>
        <end position="1774"/>
    </location>
</feature>
<feature type="domain" description="Ig-like" evidence="7">
    <location>
        <begin position="512"/>
        <end position="601"/>
    </location>
</feature>
<evidence type="ECO:0000259" key="7">
    <source>
        <dbReference type="PROSITE" id="PS50835"/>
    </source>
</evidence>
<feature type="compositionally biased region" description="Low complexity" evidence="6">
    <location>
        <begin position="364"/>
        <end position="388"/>
    </location>
</feature>
<organism evidence="8 10">
    <name type="scientific">Didymodactylos carnosus</name>
    <dbReference type="NCBI Taxonomy" id="1234261"/>
    <lineage>
        <taxon>Eukaryota</taxon>
        <taxon>Metazoa</taxon>
        <taxon>Spiralia</taxon>
        <taxon>Gnathifera</taxon>
        <taxon>Rotifera</taxon>
        <taxon>Eurotatoria</taxon>
        <taxon>Bdelloidea</taxon>
        <taxon>Philodinida</taxon>
        <taxon>Philodinidae</taxon>
        <taxon>Didymodactylos</taxon>
    </lineage>
</organism>
<feature type="domain" description="Ig-like" evidence="7">
    <location>
        <begin position="1459"/>
        <end position="1543"/>
    </location>
</feature>
<keyword evidence="3" id="KW-1015">Disulfide bond</keyword>
<evidence type="ECO:0000256" key="6">
    <source>
        <dbReference type="SAM" id="MobiDB-lite"/>
    </source>
</evidence>
<dbReference type="PROSITE" id="PS50835">
    <property type="entry name" value="IG_LIKE"/>
    <property type="match status" value="9"/>
</dbReference>
<evidence type="ECO:0000313" key="9">
    <source>
        <dbReference type="EMBL" id="CAF3645085.1"/>
    </source>
</evidence>
<feature type="domain" description="Ig-like" evidence="7">
    <location>
        <begin position="1132"/>
        <end position="1213"/>
    </location>
</feature>
<reference evidence="8" key="1">
    <citation type="submission" date="2021-02" db="EMBL/GenBank/DDBJ databases">
        <authorList>
            <person name="Nowell W R."/>
        </authorList>
    </citation>
    <scope>NUCLEOTIDE SEQUENCE</scope>
</reference>
<proteinExistence type="predicted"/>
<feature type="domain" description="Ig-like" evidence="7">
    <location>
        <begin position="750"/>
        <end position="834"/>
    </location>
</feature>
<sequence length="2021" mass="230803">MFAVDVNTTTGIGYEWSYVNGSLPSHVQTDNETLIISIENSQDIKNVYKCSIKQYGVQMGEATFQLDNDLFPESDEGEEEEIVTTTTTTTTRILSPVGQQLTTSTITPLSSVRQYPNIRLTFSSTTSLVSSEDNLYVDCETDDPTAYVEWLPHVRRSLFVKDDYSQQSATLTFVPVTIDDEATYSCLSTNDRQTSVTSFSLKNLGNDRLIATNVEYEKPMTQTTTARIPPAAIVVLDEHEQRQLGDTLKIRCETNRNASDFRWTKADNEYQQLNIENDDVLVLNQLSFEQLGIYTCIVKNDVGESRKNITLTHNPDGIIEYQVGSYTQYTRSPPQNYNEENQQSNTNQEKEEDRYESTTIQTTVNGNSNDIGNGNVNGNGNSNDNGNWNGNGNGNGNGNKKPFIILKLNGTSEYHRGGDVQVHCETNTDNAVIRWKKTSGSPLSSTSNVVLDNKRLLIKEFDVHNFGTYTCVVQNEYGQSEKSVVLEKIMFRGFNDDNNTQITSFDDYHMLPKLRIDIEVEPHSSLNELTETNHQLKLRCNSNGDKPVEIQWEIEKHRGYDMEEVHDATIIIAQLSADDLGAYRCIGTNDQGSSTKSIQIKRNEANELMSALSDYYLLTPIQSNYPSIDIRFLTQTLEIREGDPIEIECLSSSPAIWKLDESSDHDIVIDKKRLVIASFSKRKYTNRLLCQAESRETDGITEVHISFEPREVYQSGLLIYQIAVSHRSYYSSLSTDVSQESTTKTVEEPPQLQLKVLSTVDDLENNRQVKIECVSDSLTDRIEWHRPDDKKFTSNVRIERGLFLIAPITAEDVGVYYCSTSNSIGNGEIRFYLERKYVDFGRYKFEYHMSKPISWLQDEMKSTYPVIVDTTTTTEKMTRKQATIAHFNGRKRGISINFDFNPTNPQDISLGKQLTVECLADYDIHTKIRWQRISDHAIGFSPETLDEGPLLQFKPLTVEQLGSYECITSNTREQTQSSAVLNIDKETNGSIIAYMEQFINNKQTREDDENESYVAPLIKINFLRSMYPIPAGERFEMMCDGLFSSSQAEWKTSSLSKYGVNIAQNVFIIEPFTDTALDLVTCHAQNDDNKEYSDVKILFEKIGEDYQARIHSTTTVFGNVNNRDIDSLKKLPLLIIDIKRQVSTTYIQRGEHLTIDCHSDISLLKPSWNISTNLGNELKELGTITINDVSTKNIGFYNCSIQNEYGTTYAALTFNLRTKDTFFIDLYESTTSVAHLHVLTAETIPGGNMKVLCEVEGNEESQWFYEGSPVMPPIANVTGRLLNIKIDDRSDSTFSCKTNQHGSTEIQIHFSSTLSNANGYINRWTITPANRNESHKIVSYNNIKTISQIQELDQPLMMPDYTDGSVPWIHLNIKSGWKNVFKNDQLIIDCNAPAEFKTQWYQINTAKDRVQLTSNGTLQLDAESNDLIYECFTINSEKLTEKIEVQVKSHDTYYEIDFPELKFINGIRSPSIYEYRMEKLQLICPVQDGSVRWTKLNNNEISSMVVNGNMLTLTNVAENHQGVYECQFDDKNYSTVKLIAHLSFMNSTHYLIQWKHVLLIPNMNNKHIDSNIQMDEERQKLDGKPGVRMRILEGSLLNFISGDSLNISCENTDKFARNARWSSQLDLTTYPFQLDGNTLYINHSLKLVNSFVQCETDNEIGATQVILDFGEIYADDKIGISITAEPYIDLEADSTNKKIGDSLDLICRTQDNTVDQIRWAPINRISYPLGIQYSEENRLTSIIHIDELSEEHEGEYACIGKEKQQTAVMIVELNLQKTPNIVLMKEYLLLSDHKLPFKEIESNQQYKIKNTRTIRRSKDLQSLTLKLYNQIPLLSIKSRFYIDCSANGSKNVTWIDSMRRPVDDEYLHVYNSNHIRLLLNFSLISIDWKYTCQTDQLSSTIHFIKIDQNSTIYYKPLVYSITSPNLDINYPEQFIVHDMQSIATCNSKDSHTQWSIIEHGNLPVSIVKSNLYFEDIFNHNYGAYECFVHTSQFISSKQLKIFVKNRKKYFTINTFTIKQLI</sequence>
<evidence type="ECO:0000313" key="10">
    <source>
        <dbReference type="Proteomes" id="UP000663829"/>
    </source>
</evidence>
<keyword evidence="5" id="KW-0393">Immunoglobulin domain</keyword>
<evidence type="ECO:0000256" key="2">
    <source>
        <dbReference type="ARBA" id="ARBA00023136"/>
    </source>
</evidence>
<dbReference type="CDD" id="cd00096">
    <property type="entry name" value="Ig"/>
    <property type="match status" value="2"/>
</dbReference>
<dbReference type="GO" id="GO:0005886">
    <property type="term" value="C:plasma membrane"/>
    <property type="evidence" value="ECO:0007669"/>
    <property type="project" value="TreeGrafter"/>
</dbReference>
<dbReference type="EMBL" id="CAJOBC010000984">
    <property type="protein sequence ID" value="CAF3645085.1"/>
    <property type="molecule type" value="Genomic_DNA"/>
</dbReference>
<dbReference type="SMART" id="SM00408">
    <property type="entry name" value="IGc2"/>
    <property type="match status" value="9"/>
</dbReference>
<dbReference type="GO" id="GO:0050839">
    <property type="term" value="F:cell adhesion molecule binding"/>
    <property type="evidence" value="ECO:0007669"/>
    <property type="project" value="TreeGrafter"/>
</dbReference>
<feature type="domain" description="Ig-like" evidence="7">
    <location>
        <begin position="865"/>
        <end position="982"/>
    </location>
</feature>
<protein>
    <recommendedName>
        <fullName evidence="7">Ig-like domain-containing protein</fullName>
    </recommendedName>
</protein>
<comment type="subcellular location">
    <subcellularLocation>
        <location evidence="1">Membrane</location>
        <topology evidence="1">Single-pass type I membrane protein</topology>
    </subcellularLocation>
</comment>
<feature type="region of interest" description="Disordered" evidence="6">
    <location>
        <begin position="328"/>
        <end position="396"/>
    </location>
</feature>
<comment type="caution">
    <text evidence="8">The sequence shown here is derived from an EMBL/GenBank/DDBJ whole genome shotgun (WGS) entry which is preliminary data.</text>
</comment>
<dbReference type="InterPro" id="IPR007110">
    <property type="entry name" value="Ig-like_dom"/>
</dbReference>
<keyword evidence="4" id="KW-0325">Glycoprotein</keyword>
<feature type="compositionally biased region" description="Low complexity" evidence="6">
    <location>
        <begin position="335"/>
        <end position="347"/>
    </location>
</feature>